<keyword evidence="4" id="KW-1185">Reference proteome</keyword>
<organism evidence="3 4">
    <name type="scientific">Catenibacillus scindens</name>
    <dbReference type="NCBI Taxonomy" id="673271"/>
    <lineage>
        <taxon>Bacteria</taxon>
        <taxon>Bacillati</taxon>
        <taxon>Bacillota</taxon>
        <taxon>Clostridia</taxon>
        <taxon>Lachnospirales</taxon>
        <taxon>Lachnospiraceae</taxon>
        <taxon>Catenibacillus</taxon>
    </lineage>
</organism>
<evidence type="ECO:0000313" key="4">
    <source>
        <dbReference type="Proteomes" id="UP000543642"/>
    </source>
</evidence>
<dbReference type="InterPro" id="IPR027417">
    <property type="entry name" value="P-loop_NTPase"/>
</dbReference>
<dbReference type="AlphaFoldDB" id="A0A7W8HDW5"/>
<evidence type="ECO:0000259" key="2">
    <source>
        <dbReference type="Pfam" id="PF21537"/>
    </source>
</evidence>
<dbReference type="Pfam" id="PF02492">
    <property type="entry name" value="cobW"/>
    <property type="match status" value="1"/>
</dbReference>
<dbReference type="Proteomes" id="UP000543642">
    <property type="component" value="Unassembled WGS sequence"/>
</dbReference>
<sequence length="313" mass="36250">MKMPVFVVTGFLDAGKTTFLSQILEEEGFSEEDKTLIIMCEEGEAEYDERALAEMNIDVVSVDSQEEFTSDFLKECARKYAPECIFIEYNGMWKADDLFNMELPQGWFFNQVVTCVDGSTFDMYINNMRSLMMDIFSRSELVIFNRCDPSMPLNSYRRSIKAVNRRAQVIFENENGEMIPLTVDEMPFDVNADVIRIDDEDYGLWYIDALDHKEKYDGKVVEFKGKIYKSQDLPDGYFVPGRHAMTCCADDIRFIGFVCRTTHEAALKNNHWVDVTAKVRYEYFPAYHGEGPVLYLKHAVSAPKPEEELVYFN</sequence>
<evidence type="ECO:0000313" key="3">
    <source>
        <dbReference type="EMBL" id="MBB5265925.1"/>
    </source>
</evidence>
<dbReference type="PANTHER" id="PTHR40047:SF1">
    <property type="entry name" value="UPF0703 PROTEIN YCGQ"/>
    <property type="match status" value="1"/>
</dbReference>
<evidence type="ECO:0000259" key="1">
    <source>
        <dbReference type="Pfam" id="PF02492"/>
    </source>
</evidence>
<gene>
    <name evidence="3" type="ORF">HNP82_003076</name>
</gene>
<dbReference type="PANTHER" id="PTHR40047">
    <property type="entry name" value="UPF0703 PROTEIN YCGQ"/>
    <property type="match status" value="1"/>
</dbReference>
<dbReference type="Pfam" id="PF21537">
    <property type="entry name" value="DUF1980_C"/>
    <property type="match status" value="1"/>
</dbReference>
<dbReference type="InterPro" id="IPR048447">
    <property type="entry name" value="DUF1980_C"/>
</dbReference>
<reference evidence="3 4" key="1">
    <citation type="submission" date="2020-08" db="EMBL/GenBank/DDBJ databases">
        <title>Genomic Encyclopedia of Type Strains, Phase IV (KMG-IV): sequencing the most valuable type-strain genomes for metagenomic binning, comparative biology and taxonomic classification.</title>
        <authorList>
            <person name="Goeker M."/>
        </authorList>
    </citation>
    <scope>NUCLEOTIDE SEQUENCE [LARGE SCALE GENOMIC DNA]</scope>
    <source>
        <strain evidence="3 4">DSM 106146</strain>
    </source>
</reference>
<dbReference type="InterPro" id="IPR052955">
    <property type="entry name" value="UPF0703_membrane_permease"/>
</dbReference>
<dbReference type="SUPFAM" id="SSF52540">
    <property type="entry name" value="P-loop containing nucleoside triphosphate hydrolases"/>
    <property type="match status" value="1"/>
</dbReference>
<name>A0A7W8HDW5_9FIRM</name>
<protein>
    <submittedName>
        <fullName evidence="3">Putative repeat protein (TIGR03943 family)</fullName>
    </submittedName>
</protein>
<proteinExistence type="predicted"/>
<feature type="domain" description="DUF1980" evidence="2">
    <location>
        <begin position="190"/>
        <end position="311"/>
    </location>
</feature>
<accession>A0A7W8HDW5</accession>
<dbReference type="InterPro" id="IPR003495">
    <property type="entry name" value="CobW/HypB/UreG_nucleotide-bd"/>
</dbReference>
<comment type="caution">
    <text evidence="3">The sequence shown here is derived from an EMBL/GenBank/DDBJ whole genome shotgun (WGS) entry which is preliminary data.</text>
</comment>
<dbReference type="Gene3D" id="3.40.50.300">
    <property type="entry name" value="P-loop containing nucleotide triphosphate hydrolases"/>
    <property type="match status" value="1"/>
</dbReference>
<dbReference type="EMBL" id="JACHFW010000016">
    <property type="protein sequence ID" value="MBB5265925.1"/>
    <property type="molecule type" value="Genomic_DNA"/>
</dbReference>
<feature type="domain" description="CobW/HypB/UreG nucleotide-binding" evidence="1">
    <location>
        <begin position="4"/>
        <end position="170"/>
    </location>
</feature>
<dbReference type="RefSeq" id="WP_183776110.1">
    <property type="nucleotide sequence ID" value="NZ_JACHFW010000016.1"/>
</dbReference>